<accession>A0ABQ6MNE7</accession>
<dbReference type="PROSITE" id="PS50076">
    <property type="entry name" value="DNAJ_2"/>
    <property type="match status" value="1"/>
</dbReference>
<dbReference type="InterPro" id="IPR001623">
    <property type="entry name" value="DnaJ_domain"/>
</dbReference>
<feature type="domain" description="J" evidence="3">
    <location>
        <begin position="44"/>
        <end position="111"/>
    </location>
</feature>
<evidence type="ECO:0000313" key="5">
    <source>
        <dbReference type="Proteomes" id="UP001165060"/>
    </source>
</evidence>
<reference evidence="4 5" key="1">
    <citation type="journal article" date="2023" name="Commun. Biol.">
        <title>Genome analysis of Parmales, the sister group of diatoms, reveals the evolutionary specialization of diatoms from phago-mixotrophs to photoautotrophs.</title>
        <authorList>
            <person name="Ban H."/>
            <person name="Sato S."/>
            <person name="Yoshikawa S."/>
            <person name="Yamada K."/>
            <person name="Nakamura Y."/>
            <person name="Ichinomiya M."/>
            <person name="Sato N."/>
            <person name="Blanc-Mathieu R."/>
            <person name="Endo H."/>
            <person name="Kuwata A."/>
            <person name="Ogata H."/>
        </authorList>
    </citation>
    <scope>NUCLEOTIDE SEQUENCE [LARGE SCALE GENOMIC DNA]</scope>
</reference>
<feature type="region of interest" description="Disordered" evidence="1">
    <location>
        <begin position="121"/>
        <end position="253"/>
    </location>
</feature>
<dbReference type="SMART" id="SM00271">
    <property type="entry name" value="DnaJ"/>
    <property type="match status" value="1"/>
</dbReference>
<gene>
    <name evidence="4" type="ORF">TeGR_g14091</name>
</gene>
<feature type="chain" id="PRO_5046537625" description="J domain-containing protein" evidence="2">
    <location>
        <begin position="18"/>
        <end position="253"/>
    </location>
</feature>
<dbReference type="PANTHER" id="PTHR24074">
    <property type="entry name" value="CO-CHAPERONE PROTEIN DJLA"/>
    <property type="match status" value="1"/>
</dbReference>
<feature type="compositionally biased region" description="Pro residues" evidence="1">
    <location>
        <begin position="186"/>
        <end position="208"/>
    </location>
</feature>
<dbReference type="InterPro" id="IPR050817">
    <property type="entry name" value="DjlA_DnaK_co-chaperone"/>
</dbReference>
<dbReference type="Pfam" id="PF00226">
    <property type="entry name" value="DnaJ"/>
    <property type="match status" value="1"/>
</dbReference>
<comment type="caution">
    <text evidence="4">The sequence shown here is derived from an EMBL/GenBank/DDBJ whole genome shotgun (WGS) entry which is preliminary data.</text>
</comment>
<feature type="compositionally biased region" description="Basic and acidic residues" evidence="1">
    <location>
        <begin position="229"/>
        <end position="244"/>
    </location>
</feature>
<name>A0ABQ6MNE7_9STRA</name>
<feature type="signal peptide" evidence="2">
    <location>
        <begin position="1"/>
        <end position="17"/>
    </location>
</feature>
<keyword evidence="5" id="KW-1185">Reference proteome</keyword>
<proteinExistence type="predicted"/>
<organism evidence="4 5">
    <name type="scientific">Tetraparma gracilis</name>
    <dbReference type="NCBI Taxonomy" id="2962635"/>
    <lineage>
        <taxon>Eukaryota</taxon>
        <taxon>Sar</taxon>
        <taxon>Stramenopiles</taxon>
        <taxon>Ochrophyta</taxon>
        <taxon>Bolidophyceae</taxon>
        <taxon>Parmales</taxon>
        <taxon>Triparmaceae</taxon>
        <taxon>Tetraparma</taxon>
    </lineage>
</organism>
<dbReference type="Gene3D" id="1.10.287.110">
    <property type="entry name" value="DnaJ domain"/>
    <property type="match status" value="1"/>
</dbReference>
<dbReference type="PRINTS" id="PR01217">
    <property type="entry name" value="PRICHEXTENSN"/>
</dbReference>
<evidence type="ECO:0000313" key="4">
    <source>
        <dbReference type="EMBL" id="GMI29615.1"/>
    </source>
</evidence>
<dbReference type="PRINTS" id="PR00625">
    <property type="entry name" value="JDOMAIN"/>
</dbReference>
<dbReference type="CDD" id="cd06257">
    <property type="entry name" value="DnaJ"/>
    <property type="match status" value="1"/>
</dbReference>
<dbReference type="EMBL" id="BRYB01003049">
    <property type="protein sequence ID" value="GMI29615.1"/>
    <property type="molecule type" value="Genomic_DNA"/>
</dbReference>
<evidence type="ECO:0000259" key="3">
    <source>
        <dbReference type="PROSITE" id="PS50076"/>
    </source>
</evidence>
<dbReference type="SUPFAM" id="SSF46565">
    <property type="entry name" value="Chaperone J-domain"/>
    <property type="match status" value="1"/>
</dbReference>
<dbReference type="Proteomes" id="UP001165060">
    <property type="component" value="Unassembled WGS sequence"/>
</dbReference>
<evidence type="ECO:0000256" key="1">
    <source>
        <dbReference type="SAM" id="MobiDB-lite"/>
    </source>
</evidence>
<evidence type="ECO:0000256" key="2">
    <source>
        <dbReference type="SAM" id="SignalP"/>
    </source>
</evidence>
<sequence>MHFITYLIFLLPLLAVSFPPLKAPAPPPLRALPSDEAFPWPDFDPFLELGLPRSATAADVKARYRSLAKLQHADAVEGGGSPDVKEGWLRLKAAHEVLSDRRRRLRYERARAGEGVLGLFDMVFGPPKTRRLGGVPEGASGPPPAAAEPPPPPPPAAAAAEPPPPPPPAAAPKKAWWRPRSSQPAPAAPRPAAPPDFAPPDFAPPGSAPGPRAADVRRAGATLRRRRRAVSDAREALERAERASRPPPPRPPE</sequence>
<dbReference type="InterPro" id="IPR036869">
    <property type="entry name" value="J_dom_sf"/>
</dbReference>
<keyword evidence="2" id="KW-0732">Signal</keyword>
<feature type="compositionally biased region" description="Pro residues" evidence="1">
    <location>
        <begin position="141"/>
        <end position="170"/>
    </location>
</feature>
<protein>
    <recommendedName>
        <fullName evidence="3">J domain-containing protein</fullName>
    </recommendedName>
</protein>